<evidence type="ECO:0000313" key="2">
    <source>
        <dbReference type="Proteomes" id="UP000013909"/>
    </source>
</evidence>
<proteinExistence type="predicted"/>
<sequence length="38" mass="4183">MAYSAFNQFELSATYTDGPRIQTDLEFSFGNLRGGYGG</sequence>
<dbReference type="Proteomes" id="UP000013909">
    <property type="component" value="Unassembled WGS sequence"/>
</dbReference>
<gene>
    <name evidence="1" type="ORF">ADIS_4489</name>
</gene>
<keyword evidence="2" id="KW-1185">Reference proteome</keyword>
<protein>
    <submittedName>
        <fullName evidence="1">Uncharacterized protein</fullName>
    </submittedName>
</protein>
<comment type="caution">
    <text evidence="1">The sequence shown here is derived from an EMBL/GenBank/DDBJ whole genome shotgun (WGS) entry which is preliminary data.</text>
</comment>
<dbReference type="AlphaFoldDB" id="R7ZLN0"/>
<accession>R7ZLN0</accession>
<evidence type="ECO:0000313" key="1">
    <source>
        <dbReference type="EMBL" id="EON75000.1"/>
    </source>
</evidence>
<name>R7ZLN0_9BACT</name>
<reference evidence="1 2" key="1">
    <citation type="submission" date="2013-02" db="EMBL/GenBank/DDBJ databases">
        <title>A novel strain isolated from Lonar lake, Maharashtra, India.</title>
        <authorList>
            <person name="Singh A."/>
        </authorList>
    </citation>
    <scope>NUCLEOTIDE SEQUENCE [LARGE SCALE GENOMIC DNA]</scope>
    <source>
        <strain evidence="1 2">AK24</strain>
    </source>
</reference>
<organism evidence="1 2">
    <name type="scientific">Lunatimonas lonarensis</name>
    <dbReference type="NCBI Taxonomy" id="1232681"/>
    <lineage>
        <taxon>Bacteria</taxon>
        <taxon>Pseudomonadati</taxon>
        <taxon>Bacteroidota</taxon>
        <taxon>Cytophagia</taxon>
        <taxon>Cytophagales</taxon>
        <taxon>Cyclobacteriaceae</taxon>
    </lineage>
</organism>
<dbReference type="EMBL" id="AQHR01000112">
    <property type="protein sequence ID" value="EON75000.1"/>
    <property type="molecule type" value="Genomic_DNA"/>
</dbReference>